<sequence length="290" mass="34278">PQKRRLASPDQSLEKTCVHVHFTMSQFETVKDKYGNEICFGHSEVKFPALEYVKDFYKQVEMLKDIELRPDDVITVAYPKSGQNWINHMVTMLLEGTTDLPDVLREDDFVLIDGTGWDKKLPPPDKPRPLWSHLPFRYLPRDVEKKKARIILITRNLKDVFVSMYNFLQNFQGHMGYAGTWSQFFEWMLENGYWYGNPFDYLRDWERAIEDHPDIPVLHVSYEDTKADAVGQVEKINEFLGTKRSKEFCKEVADHCDFSNIHKSRKFDASTLEHSKWKTDIVPQKIFYRK</sequence>
<comment type="similarity">
    <text evidence="1">Belongs to the sulfotransferase 1 family.</text>
</comment>
<accession>A0ABD0KYU7</accession>
<evidence type="ECO:0000313" key="5">
    <source>
        <dbReference type="Proteomes" id="UP001519460"/>
    </source>
</evidence>
<evidence type="ECO:0000256" key="1">
    <source>
        <dbReference type="ARBA" id="ARBA00005771"/>
    </source>
</evidence>
<evidence type="ECO:0000259" key="3">
    <source>
        <dbReference type="Pfam" id="PF00685"/>
    </source>
</evidence>
<dbReference type="Pfam" id="PF00685">
    <property type="entry name" value="Sulfotransfer_1"/>
    <property type="match status" value="1"/>
</dbReference>
<gene>
    <name evidence="4" type="ORF">BaRGS_00016455</name>
</gene>
<dbReference type="AlphaFoldDB" id="A0ABD0KYU7"/>
<feature type="non-terminal residue" evidence="4">
    <location>
        <position position="290"/>
    </location>
</feature>
<dbReference type="PANTHER" id="PTHR11783">
    <property type="entry name" value="SULFOTRANSFERASE SULT"/>
    <property type="match status" value="1"/>
</dbReference>
<protein>
    <recommendedName>
        <fullName evidence="3">Sulfotransferase domain-containing protein</fullName>
    </recommendedName>
</protein>
<evidence type="ECO:0000256" key="2">
    <source>
        <dbReference type="ARBA" id="ARBA00022679"/>
    </source>
</evidence>
<keyword evidence="5" id="KW-1185">Reference proteome</keyword>
<feature type="non-terminal residue" evidence="4">
    <location>
        <position position="1"/>
    </location>
</feature>
<dbReference type="SUPFAM" id="SSF52540">
    <property type="entry name" value="P-loop containing nucleoside triphosphate hydrolases"/>
    <property type="match status" value="1"/>
</dbReference>
<reference evidence="4 5" key="1">
    <citation type="journal article" date="2023" name="Sci. Data">
        <title>Genome assembly of the Korean intertidal mud-creeper Batillaria attramentaria.</title>
        <authorList>
            <person name="Patra A.K."/>
            <person name="Ho P.T."/>
            <person name="Jun S."/>
            <person name="Lee S.J."/>
            <person name="Kim Y."/>
            <person name="Won Y.J."/>
        </authorList>
    </citation>
    <scope>NUCLEOTIDE SEQUENCE [LARGE SCALE GENOMIC DNA]</scope>
    <source>
        <strain evidence="4">Wonlab-2016</strain>
    </source>
</reference>
<proteinExistence type="inferred from homology"/>
<dbReference type="InterPro" id="IPR000863">
    <property type="entry name" value="Sulfotransferase_dom"/>
</dbReference>
<keyword evidence="2" id="KW-0808">Transferase</keyword>
<dbReference type="Gene3D" id="3.40.50.300">
    <property type="entry name" value="P-loop containing nucleotide triphosphate hydrolases"/>
    <property type="match status" value="1"/>
</dbReference>
<organism evidence="4 5">
    <name type="scientific">Batillaria attramentaria</name>
    <dbReference type="NCBI Taxonomy" id="370345"/>
    <lineage>
        <taxon>Eukaryota</taxon>
        <taxon>Metazoa</taxon>
        <taxon>Spiralia</taxon>
        <taxon>Lophotrochozoa</taxon>
        <taxon>Mollusca</taxon>
        <taxon>Gastropoda</taxon>
        <taxon>Caenogastropoda</taxon>
        <taxon>Sorbeoconcha</taxon>
        <taxon>Cerithioidea</taxon>
        <taxon>Batillariidae</taxon>
        <taxon>Batillaria</taxon>
    </lineage>
</organism>
<name>A0ABD0KYU7_9CAEN</name>
<comment type="caution">
    <text evidence="4">The sequence shown here is derived from an EMBL/GenBank/DDBJ whole genome shotgun (WGS) entry which is preliminary data.</text>
</comment>
<feature type="domain" description="Sulfotransferase" evidence="3">
    <location>
        <begin position="70"/>
        <end position="276"/>
    </location>
</feature>
<dbReference type="GO" id="GO:0016740">
    <property type="term" value="F:transferase activity"/>
    <property type="evidence" value="ECO:0007669"/>
    <property type="project" value="UniProtKB-KW"/>
</dbReference>
<dbReference type="InterPro" id="IPR027417">
    <property type="entry name" value="P-loop_NTPase"/>
</dbReference>
<evidence type="ECO:0000313" key="4">
    <source>
        <dbReference type="EMBL" id="KAK7492358.1"/>
    </source>
</evidence>
<dbReference type="Proteomes" id="UP001519460">
    <property type="component" value="Unassembled WGS sequence"/>
</dbReference>
<dbReference type="EMBL" id="JACVVK020000104">
    <property type="protein sequence ID" value="KAK7492358.1"/>
    <property type="molecule type" value="Genomic_DNA"/>
</dbReference>